<evidence type="ECO:0000313" key="5">
    <source>
        <dbReference type="Proteomes" id="UP000006718"/>
    </source>
</evidence>
<dbReference type="Proteomes" id="UP000006718">
    <property type="component" value="Chromosome 8"/>
</dbReference>
<dbReference type="PANTHER" id="PTHR11905">
    <property type="entry name" value="ADAM A DISINTEGRIN AND METALLOPROTEASE DOMAIN"/>
    <property type="match status" value="1"/>
</dbReference>
<reference evidence="5" key="1">
    <citation type="journal article" date="2007" name="Science">
        <title>Evolutionary and biomedical insights from the rhesus macaque genome.</title>
        <authorList>
            <person name="Gibbs R.A."/>
            <person name="Rogers J."/>
            <person name="Katze M.G."/>
            <person name="Bumgarner R."/>
            <person name="Weinstock G.M."/>
            <person name="Mardis E.R."/>
            <person name="Remington K.A."/>
            <person name="Strausberg R.L."/>
            <person name="Venter J.C."/>
            <person name="Wilson R.K."/>
            <person name="Batzer M.A."/>
            <person name="Bustamante C.D."/>
            <person name="Eichler E.E."/>
            <person name="Hahn M.W."/>
            <person name="Hardison R.C."/>
            <person name="Makova K.D."/>
            <person name="Miller W."/>
            <person name="Milosavljevic A."/>
            <person name="Palermo R.E."/>
            <person name="Siepel A."/>
            <person name="Sikela J.M."/>
            <person name="Attaway T."/>
            <person name="Bell S."/>
            <person name="Bernard K.E."/>
            <person name="Buhay C.J."/>
            <person name="Chandrabose M.N."/>
            <person name="Dao M."/>
            <person name="Davis C."/>
            <person name="Delehaunty K.D."/>
            <person name="Ding Y."/>
            <person name="Dinh H.H."/>
            <person name="Dugan-Rocha S."/>
            <person name="Fulton L.A."/>
            <person name="Gabisi R.A."/>
            <person name="Garner T.T."/>
            <person name="Godfrey J."/>
            <person name="Hawes A.C."/>
            <person name="Hernandez J."/>
            <person name="Hines S."/>
            <person name="Holder M."/>
            <person name="Hume J."/>
            <person name="Jhangiani S.N."/>
            <person name="Joshi V."/>
            <person name="Khan Z.M."/>
            <person name="Kirkness E.F."/>
            <person name="Cree A."/>
            <person name="Fowler R.G."/>
            <person name="Lee S."/>
            <person name="Lewis L.R."/>
            <person name="Li Z."/>
            <person name="Liu Y.-S."/>
            <person name="Moore S.M."/>
            <person name="Muzny D."/>
            <person name="Nazareth L.V."/>
            <person name="Ngo D.N."/>
            <person name="Okwuonu G.O."/>
            <person name="Pai G."/>
            <person name="Parker D."/>
            <person name="Paul H.A."/>
            <person name="Pfannkoch C."/>
            <person name="Pohl C.S."/>
            <person name="Rogers Y.-H.C."/>
            <person name="Ruiz S.J."/>
            <person name="Sabo A."/>
            <person name="Santibanez J."/>
            <person name="Schneider B.W."/>
            <person name="Smith S.M."/>
            <person name="Sodergren E."/>
            <person name="Svatek A.F."/>
            <person name="Utterback T.R."/>
            <person name="Vattathil S."/>
            <person name="Warren W."/>
            <person name="White C.S."/>
            <person name="Chinwalla A.T."/>
            <person name="Feng Y."/>
            <person name="Halpern A.L."/>
            <person name="Hillier L.W."/>
            <person name="Huang X."/>
            <person name="Minx P."/>
            <person name="Nelson J.O."/>
            <person name="Pepin K.H."/>
            <person name="Qin X."/>
            <person name="Sutton G.G."/>
            <person name="Venter E."/>
            <person name="Walenz B.P."/>
            <person name="Wallis J.W."/>
            <person name="Worley K.C."/>
            <person name="Yang S.-P."/>
            <person name="Jones S.M."/>
            <person name="Marra M.A."/>
            <person name="Rocchi M."/>
            <person name="Schein J.E."/>
            <person name="Baertsch R."/>
            <person name="Clarke L."/>
            <person name="Csuros M."/>
            <person name="Glasscock J."/>
            <person name="Harris R.A."/>
            <person name="Havlak P."/>
            <person name="Jackson A.R."/>
            <person name="Jiang H."/>
            <person name="Liu Y."/>
            <person name="Messina D.N."/>
            <person name="Shen Y."/>
            <person name="Song H.X.-Z."/>
            <person name="Wylie T."/>
            <person name="Zhang L."/>
            <person name="Birney E."/>
            <person name="Han K."/>
            <person name="Konkel M.K."/>
            <person name="Lee J."/>
            <person name="Smit A.F.A."/>
            <person name="Ullmer B."/>
            <person name="Wang H."/>
            <person name="Xing J."/>
            <person name="Burhans R."/>
            <person name="Cheng Z."/>
            <person name="Karro J.E."/>
            <person name="Ma J."/>
            <person name="Raney B."/>
            <person name="She X."/>
            <person name="Cox M.J."/>
            <person name="Demuth J.P."/>
            <person name="Dumas L.J."/>
            <person name="Han S.-G."/>
            <person name="Hopkins J."/>
            <person name="Karimpour-Fard A."/>
            <person name="Kim Y.H."/>
            <person name="Pollack J.R."/>
            <person name="Vinar T."/>
            <person name="Addo-Quaye C."/>
            <person name="Degenhardt J."/>
            <person name="Denby A."/>
            <person name="Hubisz M.J."/>
            <person name="Indap A."/>
            <person name="Kosiol C."/>
            <person name="Lahn B.T."/>
            <person name="Lawson H.A."/>
            <person name="Marklein A."/>
            <person name="Nielsen R."/>
            <person name="Vallender E.J."/>
            <person name="Clark A.G."/>
            <person name="Ferguson B."/>
            <person name="Hernandez R.D."/>
            <person name="Hirani K."/>
            <person name="Kehrer-Sawatzki H."/>
            <person name="Kolb J."/>
            <person name="Patil S."/>
            <person name="Pu L.-L."/>
            <person name="Ren Y."/>
            <person name="Smith D.G."/>
            <person name="Wheeler D.A."/>
            <person name="Schenck I."/>
            <person name="Ball E.V."/>
            <person name="Chen R."/>
            <person name="Cooper D.N."/>
            <person name="Giardine B."/>
            <person name="Hsu F."/>
            <person name="Kent W.J."/>
            <person name="Lesk A."/>
            <person name="Nelson D.L."/>
            <person name="O'brien W.E."/>
            <person name="Pruefer K."/>
            <person name="Stenson P.D."/>
            <person name="Wallace J.C."/>
            <person name="Ke H."/>
            <person name="Liu X.-M."/>
            <person name="Wang P."/>
            <person name="Xiang A.P."/>
            <person name="Yang F."/>
            <person name="Barber G.P."/>
            <person name="Haussler D."/>
            <person name="Karolchik D."/>
            <person name="Kern A.D."/>
            <person name="Kuhn R.M."/>
            <person name="Smith K.E."/>
            <person name="Zwieg A.S."/>
        </authorList>
    </citation>
    <scope>NUCLEOTIDE SEQUENCE [LARGE SCALE GENOMIC DNA]</scope>
    <source>
        <strain evidence="5">17573</strain>
    </source>
</reference>
<evidence type="ECO:0000256" key="2">
    <source>
        <dbReference type="PROSITE-ProRule" id="PRU00276"/>
    </source>
</evidence>
<accession>A0A5F8AAY0</accession>
<dbReference type="Ensembl" id="ENSMMUT00000087358.1">
    <property type="protein sequence ID" value="ENSMMUP00000075093.1"/>
    <property type="gene ID" value="ENSMMUG00000056251.1"/>
</dbReference>
<name>A0A5F8AAY0_MACMU</name>
<dbReference type="PANTHER" id="PTHR11905:SF26">
    <property type="entry name" value="A DISINTEGRIN AND METALLOPEPTIDASE DOMAIN 3"/>
    <property type="match status" value="1"/>
</dbReference>
<reference evidence="4" key="4">
    <citation type="submission" date="2025-09" db="UniProtKB">
        <authorList>
            <consortium name="Ensembl"/>
        </authorList>
    </citation>
    <scope>IDENTIFICATION</scope>
    <source>
        <strain evidence="4">17573</strain>
    </source>
</reference>
<keyword evidence="5" id="KW-1185">Reference proteome</keyword>
<reference evidence="4" key="2">
    <citation type="submission" date="2019-01" db="EMBL/GenBank/DDBJ databases">
        <authorList>
            <person name="Graves T."/>
            <person name="Eichler E.E."/>
            <person name="Wilson R.K."/>
        </authorList>
    </citation>
    <scope>NUCLEOTIDE SEQUENCE [LARGE SCALE GENOMIC DNA]</scope>
    <source>
        <strain evidence="4">17573</strain>
    </source>
</reference>
<keyword evidence="1" id="KW-0812">Transmembrane</keyword>
<reference evidence="4" key="3">
    <citation type="submission" date="2025-08" db="UniProtKB">
        <authorList>
            <consortium name="Ensembl"/>
        </authorList>
    </citation>
    <scope>IDENTIFICATION</scope>
    <source>
        <strain evidence="4">17573</strain>
    </source>
</reference>
<feature type="domain" description="Peptidase M12B" evidence="3">
    <location>
        <begin position="1"/>
        <end position="107"/>
    </location>
</feature>
<dbReference type="VEuPathDB" id="HostDB:ENSMMUG00000056251"/>
<comment type="caution">
    <text evidence="2">Lacks conserved residue(s) required for the propagation of feature annotation.</text>
</comment>
<dbReference type="Bgee" id="ENSMMUG00000056251">
    <property type="expression patterns" value="Expressed in spermatid and 4 other cell types or tissues"/>
</dbReference>
<dbReference type="SUPFAM" id="SSF55486">
    <property type="entry name" value="Metalloproteases ('zincins'), catalytic domain"/>
    <property type="match status" value="1"/>
</dbReference>
<dbReference type="InterPro" id="IPR024079">
    <property type="entry name" value="MetalloPept_cat_dom_sf"/>
</dbReference>
<dbReference type="PaxDb" id="9544-ENSMMUP00000021485"/>
<dbReference type="InParanoid" id="A0A5F8AAY0"/>
<organism evidence="4 5">
    <name type="scientific">Macaca mulatta</name>
    <name type="common">Rhesus macaque</name>
    <dbReference type="NCBI Taxonomy" id="9544"/>
    <lineage>
        <taxon>Eukaryota</taxon>
        <taxon>Metazoa</taxon>
        <taxon>Chordata</taxon>
        <taxon>Craniata</taxon>
        <taxon>Vertebrata</taxon>
        <taxon>Euteleostomi</taxon>
        <taxon>Mammalia</taxon>
        <taxon>Eutheria</taxon>
        <taxon>Euarchontoglires</taxon>
        <taxon>Primates</taxon>
        <taxon>Haplorrhini</taxon>
        <taxon>Catarrhini</taxon>
        <taxon>Cercopithecidae</taxon>
        <taxon>Cercopithecinae</taxon>
        <taxon>Macaca</taxon>
    </lineage>
</organism>
<dbReference type="Gene3D" id="3.40.390.10">
    <property type="entry name" value="Collagenase (Catalytic Domain)"/>
    <property type="match status" value="1"/>
</dbReference>
<dbReference type="PROSITE" id="PS50215">
    <property type="entry name" value="ADAM_MEPRO"/>
    <property type="match status" value="1"/>
</dbReference>
<evidence type="ECO:0000256" key="1">
    <source>
        <dbReference type="ARBA" id="ARBA00022692"/>
    </source>
</evidence>
<dbReference type="GeneTree" id="ENSGT00940000162466"/>
<evidence type="ECO:0000259" key="3">
    <source>
        <dbReference type="PROSITE" id="PS50215"/>
    </source>
</evidence>
<keyword evidence="1" id="KW-0472">Membrane</keyword>
<dbReference type="InterPro" id="IPR001590">
    <property type="entry name" value="Peptidase_M12B"/>
</dbReference>
<dbReference type="Pfam" id="PF01421">
    <property type="entry name" value="Reprolysin"/>
    <property type="match status" value="1"/>
</dbReference>
<dbReference type="AlphaFoldDB" id="A0A5F8AAY0"/>
<proteinExistence type="predicted"/>
<dbReference type="GO" id="GO:0004222">
    <property type="term" value="F:metalloendopeptidase activity"/>
    <property type="evidence" value="ECO:0007669"/>
    <property type="project" value="InterPro"/>
</dbReference>
<protein>
    <recommendedName>
        <fullName evidence="3">Peptidase M12B domain-containing protein</fullName>
    </recommendedName>
</protein>
<dbReference type="GO" id="GO:0006508">
    <property type="term" value="P:proteolysis"/>
    <property type="evidence" value="ECO:0007669"/>
    <property type="project" value="InterPro"/>
</dbReference>
<evidence type="ECO:0000313" key="4">
    <source>
        <dbReference type="Ensembl" id="ENSMMUP00000075093.1"/>
    </source>
</evidence>
<dbReference type="SMR" id="A0A5F8AAY0"/>
<sequence length="107" mass="12329">MVTQNCKTRNFCSQMFSQLNITVMLSSLEIWSDQNKISTSGHADEILQRFLLWKQKLLFQRSHDMTYLLIYRNHSTYVGATYHGMACDPKFATGIALVISHTVLINL</sequence>